<dbReference type="AlphaFoldDB" id="A0A2W2AD49"/>
<evidence type="ECO:0000256" key="1">
    <source>
        <dbReference type="SAM" id="SignalP"/>
    </source>
</evidence>
<sequence>MLFSRKINLLFWLLLFSLPVMAREHGKKSPTEQDMVSEIVSCLRAKDGYAYIKLFPPSDSMASWIVQSADQQSKLYAEMVNQLQNPEIGMHTDSMIDALAKGSFDSVITKGENMGIHWSAIVQVRYELIKMKETRDRVYEKVAPTRFLGFIFFRDMLTRKTYGVSVNDIMQIRGDWYGGQIKGLFLASTTDEYLAALKKKKKKNTDSLKTAAATESADAPTTGPQKIIVERKLYSGMFDNQIPVQLYIRYLKGNCPEVTCIWEAFYKFGDQDDYIKLDVSKNPDGKWVFTENPAQGSMELTLDKDKYTGTWLSSDNQTGYDVKLTEIPATPKKIERMDEVFEKELFSK</sequence>
<evidence type="ECO:0000313" key="3">
    <source>
        <dbReference type="Proteomes" id="UP000248745"/>
    </source>
</evidence>
<dbReference type="EMBL" id="QKTW01000015">
    <property type="protein sequence ID" value="PZF73171.1"/>
    <property type="molecule type" value="Genomic_DNA"/>
</dbReference>
<keyword evidence="1" id="KW-0732">Signal</keyword>
<feature type="chain" id="PRO_5015907720" evidence="1">
    <location>
        <begin position="23"/>
        <end position="348"/>
    </location>
</feature>
<proteinExistence type="predicted"/>
<name>A0A2W2AD49_9BACT</name>
<keyword evidence="3" id="KW-1185">Reference proteome</keyword>
<dbReference type="Proteomes" id="UP000248745">
    <property type="component" value="Unassembled WGS sequence"/>
</dbReference>
<protein>
    <submittedName>
        <fullName evidence="2">Uncharacterized protein</fullName>
    </submittedName>
</protein>
<dbReference type="RefSeq" id="WP_110998748.1">
    <property type="nucleotide sequence ID" value="NZ_QKTW01000015.1"/>
</dbReference>
<feature type="signal peptide" evidence="1">
    <location>
        <begin position="1"/>
        <end position="22"/>
    </location>
</feature>
<dbReference type="OrthoDB" id="673166at2"/>
<comment type="caution">
    <text evidence="2">The sequence shown here is derived from an EMBL/GenBank/DDBJ whole genome shotgun (WGS) entry which is preliminary data.</text>
</comment>
<accession>A0A2W2AD49</accession>
<gene>
    <name evidence="2" type="ORF">DN068_09880</name>
</gene>
<evidence type="ECO:0000313" key="2">
    <source>
        <dbReference type="EMBL" id="PZF73171.1"/>
    </source>
</evidence>
<reference evidence="2 3" key="1">
    <citation type="submission" date="2018-06" db="EMBL/GenBank/DDBJ databases">
        <title>Mucibacter soli gen. nov., sp. nov., a new member of the family Chitinophagaceae producing mucin.</title>
        <authorList>
            <person name="Kim M.-K."/>
            <person name="Park S."/>
            <person name="Kim T.-S."/>
            <person name="Joung Y."/>
            <person name="Han J.-H."/>
            <person name="Kim S.B."/>
        </authorList>
    </citation>
    <scope>NUCLEOTIDE SEQUENCE [LARGE SCALE GENOMIC DNA]</scope>
    <source>
        <strain evidence="2 3">R1-15</strain>
    </source>
</reference>
<organism evidence="2 3">
    <name type="scientific">Taibaiella soli</name>
    <dbReference type="NCBI Taxonomy" id="1649169"/>
    <lineage>
        <taxon>Bacteria</taxon>
        <taxon>Pseudomonadati</taxon>
        <taxon>Bacteroidota</taxon>
        <taxon>Chitinophagia</taxon>
        <taxon>Chitinophagales</taxon>
        <taxon>Chitinophagaceae</taxon>
        <taxon>Taibaiella</taxon>
    </lineage>
</organism>